<feature type="region of interest" description="Disordered" evidence="1">
    <location>
        <begin position="52"/>
        <end position="71"/>
    </location>
</feature>
<accession>A0A0K2H362</accession>
<evidence type="ECO:0000313" key="2">
    <source>
        <dbReference type="EMBL" id="ALA68485.1"/>
    </source>
</evidence>
<dbReference type="STRING" id="1408189.CLAC_04210"/>
<gene>
    <name evidence="2" type="ORF">CLAC_04210</name>
</gene>
<reference evidence="2 3" key="1">
    <citation type="submission" date="2013-10" db="EMBL/GenBank/DDBJ databases">
        <title>Complete genome sequence of Corynebacterium lactis DSM 45799(T), isolated from raw cow milk.</title>
        <authorList>
            <person name="Ruckert C."/>
            <person name="Albersmeier A."/>
            <person name="Lipski A."/>
            <person name="Kalinowski J."/>
        </authorList>
    </citation>
    <scope>NUCLEOTIDE SEQUENCE [LARGE SCALE GENOMIC DNA]</scope>
    <source>
        <strain evidence="2 3">RW2-5</strain>
    </source>
</reference>
<proteinExistence type="predicted"/>
<keyword evidence="3" id="KW-1185">Reference proteome</keyword>
<dbReference type="EMBL" id="CP006841">
    <property type="protein sequence ID" value="ALA68485.1"/>
    <property type="molecule type" value="Genomic_DNA"/>
</dbReference>
<organism evidence="2 3">
    <name type="scientific">Corynebacterium lactis RW2-5</name>
    <dbReference type="NCBI Taxonomy" id="1408189"/>
    <lineage>
        <taxon>Bacteria</taxon>
        <taxon>Bacillati</taxon>
        <taxon>Actinomycetota</taxon>
        <taxon>Actinomycetes</taxon>
        <taxon>Mycobacteriales</taxon>
        <taxon>Corynebacteriaceae</taxon>
        <taxon>Corynebacterium</taxon>
    </lineage>
</organism>
<name>A0A0K2H362_9CORY</name>
<evidence type="ECO:0000313" key="3">
    <source>
        <dbReference type="Proteomes" id="UP000058446"/>
    </source>
</evidence>
<dbReference type="KEGG" id="clw:CLAC_04210"/>
<protein>
    <submittedName>
        <fullName evidence="2">Uncharacterized protein</fullName>
    </submittedName>
</protein>
<dbReference type="Proteomes" id="UP000058446">
    <property type="component" value="Chromosome"/>
</dbReference>
<sequence length="113" mass="11995">MNQWQAEALRRGFDLGRRRVTAAQHGRGIAALPQQRVDRGGVGVVRRGRSAGVEGAGAGEVDKYEPPGDVAITDAAQPLGLDAAGPANRAQPWLGEEDILYVEHKNLSADKVS</sequence>
<dbReference type="AlphaFoldDB" id="A0A0K2H362"/>
<evidence type="ECO:0000256" key="1">
    <source>
        <dbReference type="SAM" id="MobiDB-lite"/>
    </source>
</evidence>